<dbReference type="Pfam" id="PF14082">
    <property type="entry name" value="SduA_C"/>
    <property type="match status" value="1"/>
</dbReference>
<dbReference type="OrthoDB" id="5148202at2"/>
<feature type="domain" description="Shedu protein SduA C-terminal" evidence="1">
    <location>
        <begin position="184"/>
        <end position="333"/>
    </location>
</feature>
<dbReference type="RefSeq" id="WP_007618769.1">
    <property type="nucleotide sequence ID" value="NZ_BANX01000008.1"/>
</dbReference>
<keyword evidence="3" id="KW-1185">Reference proteome</keyword>
<evidence type="ECO:0000313" key="3">
    <source>
        <dbReference type="Proteomes" id="UP000011666"/>
    </source>
</evidence>
<accession>M0QJA5</accession>
<comment type="caution">
    <text evidence="2">The sequence shown here is derived from an EMBL/GenBank/DDBJ whole genome shotgun (WGS) entry which is preliminary data.</text>
</comment>
<gene>
    <name evidence="2" type="ORF">GS4_08_00920</name>
</gene>
<organism evidence="2 3">
    <name type="scientific">Gordonia soli NBRC 108243</name>
    <dbReference type="NCBI Taxonomy" id="1223545"/>
    <lineage>
        <taxon>Bacteria</taxon>
        <taxon>Bacillati</taxon>
        <taxon>Actinomycetota</taxon>
        <taxon>Actinomycetes</taxon>
        <taxon>Mycobacteriales</taxon>
        <taxon>Gordoniaceae</taxon>
        <taxon>Gordonia</taxon>
    </lineage>
</organism>
<sequence length="351" mass="39377">MTDEETLKASLRRWIRGSSNPRVLWRDGIGLKARGKSFKSATLSYFGNNPESPSGRELTLVEVPREEFGPGYDFENATTTFKLRDNEIEVLQKFLNGLLADEGHYVRVGDKSVADALADSFIQSGQNDRTLMNIFAAVSKNPELAMMVSRQPEALALSSKITDENHKDVIDRLDEMARRESPAASEKEFQKLVEKNSWIFGGRFIEPIRRRSVTVLDELDVPLTAVDGSLHIVELKRSDINRLFVKHRNHWIVGKDIHEAVSQVENYLFALDSAGDNIRATLNLDVYRAIGTVVVGHLDQCTTDVTREEAYRAMRIYNSHLSRVRVLTYDQLIANARNAMALGVVGAGDAV</sequence>
<dbReference type="EMBL" id="BANX01000008">
    <property type="protein sequence ID" value="GAC67507.1"/>
    <property type="molecule type" value="Genomic_DNA"/>
</dbReference>
<protein>
    <recommendedName>
        <fullName evidence="1">Shedu protein SduA C-terminal domain-containing protein</fullName>
    </recommendedName>
</protein>
<evidence type="ECO:0000313" key="2">
    <source>
        <dbReference type="EMBL" id="GAC67507.1"/>
    </source>
</evidence>
<evidence type="ECO:0000259" key="1">
    <source>
        <dbReference type="Pfam" id="PF14082"/>
    </source>
</evidence>
<reference evidence="2 3" key="1">
    <citation type="submission" date="2013-01" db="EMBL/GenBank/DDBJ databases">
        <title>Whole genome shotgun sequence of Gordonia soli NBRC 108243.</title>
        <authorList>
            <person name="Isaki-Nakamura S."/>
            <person name="Hosoyama A."/>
            <person name="Tsuchikane K."/>
            <person name="Ando Y."/>
            <person name="Baba S."/>
            <person name="Ohji S."/>
            <person name="Hamada M."/>
            <person name="Tamura T."/>
            <person name="Yamazoe A."/>
            <person name="Yamazaki S."/>
            <person name="Fujita N."/>
        </authorList>
    </citation>
    <scope>NUCLEOTIDE SEQUENCE [LARGE SCALE GENOMIC DNA]</scope>
    <source>
        <strain evidence="2 3">NBRC 108243</strain>
    </source>
</reference>
<dbReference type="AlphaFoldDB" id="M0QJA5"/>
<dbReference type="STRING" id="1223545.GS4_08_00920"/>
<proteinExistence type="predicted"/>
<name>M0QJA5_9ACTN</name>
<dbReference type="InterPro" id="IPR025359">
    <property type="entry name" value="SduA_C"/>
</dbReference>
<dbReference type="eggNOG" id="ENOG5031B9I">
    <property type="taxonomic scope" value="Bacteria"/>
</dbReference>
<dbReference type="Proteomes" id="UP000011666">
    <property type="component" value="Unassembled WGS sequence"/>
</dbReference>